<comment type="caution">
    <text evidence="2">The sequence shown here is derived from an EMBL/GenBank/DDBJ whole genome shotgun (WGS) entry which is preliminary data.</text>
</comment>
<evidence type="ECO:0000313" key="3">
    <source>
        <dbReference type="Proteomes" id="UP000318212"/>
    </source>
</evidence>
<keyword evidence="1" id="KW-1133">Transmembrane helix</keyword>
<dbReference type="Pfam" id="PF10825">
    <property type="entry name" value="DUF2752"/>
    <property type="match status" value="1"/>
</dbReference>
<keyword evidence="3" id="KW-1185">Reference proteome</keyword>
<dbReference type="RefSeq" id="WP_141518541.1">
    <property type="nucleotide sequence ID" value="NZ_VICE01000087.1"/>
</dbReference>
<dbReference type="EMBL" id="VICE01000087">
    <property type="protein sequence ID" value="TQD44913.1"/>
    <property type="molecule type" value="Genomic_DNA"/>
</dbReference>
<accession>A0A508A7X0</accession>
<name>A0A508A7X0_9GAMM</name>
<dbReference type="InterPro" id="IPR021215">
    <property type="entry name" value="DUF2752"/>
</dbReference>
<proteinExistence type="predicted"/>
<feature type="transmembrane region" description="Helical" evidence="1">
    <location>
        <begin position="12"/>
        <end position="31"/>
    </location>
</feature>
<keyword evidence="1" id="KW-0812">Transmembrane</keyword>
<reference evidence="2 3" key="1">
    <citation type="submission" date="2019-06" db="EMBL/GenBank/DDBJ databases">
        <title>Lysobacter alkalisoli sp. nov. isolated from saline soil.</title>
        <authorList>
            <person name="Sun J.-Q."/>
            <person name="Xu L."/>
        </authorList>
    </citation>
    <scope>NUCLEOTIDE SEQUENCE [LARGE SCALE GENOMIC DNA]</scope>
    <source>
        <strain evidence="2 3">JCM 31130</strain>
    </source>
</reference>
<dbReference type="OrthoDB" id="5966662at2"/>
<sequence>MILDALPRSRWQRGAVFAALAGFVAFGVWALRSHDPNAADSPFMGCLFLALTGFYCPGCGTTRALHALLHGDVAGMVAMNPLLPLLMLATPVIALHGMGRPLPLPAPVLKAVNSPRLWLVGLLGYWVARNLPWWPFTWLAPG</sequence>
<dbReference type="AlphaFoldDB" id="A0A508A7X0"/>
<gene>
    <name evidence="2" type="ORF">FKV25_09410</name>
</gene>
<organism evidence="2 3">
    <name type="scientific">Marilutibacter aestuarii</name>
    <dbReference type="NCBI Taxonomy" id="1706195"/>
    <lineage>
        <taxon>Bacteria</taxon>
        <taxon>Pseudomonadati</taxon>
        <taxon>Pseudomonadota</taxon>
        <taxon>Gammaproteobacteria</taxon>
        <taxon>Lysobacterales</taxon>
        <taxon>Lysobacteraceae</taxon>
        <taxon>Marilutibacter</taxon>
    </lineage>
</organism>
<feature type="transmembrane region" description="Helical" evidence="1">
    <location>
        <begin position="77"/>
        <end position="96"/>
    </location>
</feature>
<dbReference type="Proteomes" id="UP000318212">
    <property type="component" value="Unassembled WGS sequence"/>
</dbReference>
<keyword evidence="1" id="KW-0472">Membrane</keyword>
<evidence type="ECO:0000256" key="1">
    <source>
        <dbReference type="SAM" id="Phobius"/>
    </source>
</evidence>
<protein>
    <submittedName>
        <fullName evidence="2">DUF2752 domain-containing protein</fullName>
    </submittedName>
</protein>
<feature type="transmembrane region" description="Helical" evidence="1">
    <location>
        <begin position="43"/>
        <end position="65"/>
    </location>
</feature>
<evidence type="ECO:0000313" key="2">
    <source>
        <dbReference type="EMBL" id="TQD44913.1"/>
    </source>
</evidence>